<dbReference type="RefSeq" id="WP_086781845.1">
    <property type="nucleotide sequence ID" value="NZ_JAGIOO010000001.1"/>
</dbReference>
<proteinExistence type="predicted"/>
<protein>
    <submittedName>
        <fullName evidence="2">Uncharacterized protein</fullName>
    </submittedName>
</protein>
<keyword evidence="1" id="KW-0472">Membrane</keyword>
<sequence length="134" mass="14931">MDLLPLYGVLVLLAFIALWVVLGRLPRAARAWARTAYLTAVGGILVYGYGLFTMFVWDIRDACYTSSGRKLDVVYHPPTYFPLSSKCNPELDLVPGYVNPLLFTLLGATVLCAAVAVIRWLRQRRTAPRSPKEA</sequence>
<reference evidence="2 3" key="1">
    <citation type="submission" date="2021-03" db="EMBL/GenBank/DDBJ databases">
        <title>Sequencing the genomes of 1000 actinobacteria strains.</title>
        <authorList>
            <person name="Klenk H.-P."/>
        </authorList>
    </citation>
    <scope>NUCLEOTIDE SEQUENCE [LARGE SCALE GENOMIC DNA]</scope>
    <source>
        <strain evidence="2 3">DSM 44580</strain>
    </source>
</reference>
<dbReference type="Proteomes" id="UP001519363">
    <property type="component" value="Unassembled WGS sequence"/>
</dbReference>
<evidence type="ECO:0000313" key="3">
    <source>
        <dbReference type="Proteomes" id="UP001519363"/>
    </source>
</evidence>
<keyword evidence="1" id="KW-0812">Transmembrane</keyword>
<keyword evidence="1" id="KW-1133">Transmembrane helix</keyword>
<feature type="transmembrane region" description="Helical" evidence="1">
    <location>
        <begin position="101"/>
        <end position="121"/>
    </location>
</feature>
<accession>A0ABS5AGW9</accession>
<dbReference type="EMBL" id="JAGIOO010000001">
    <property type="protein sequence ID" value="MBP2475596.1"/>
    <property type="molecule type" value="Genomic_DNA"/>
</dbReference>
<comment type="caution">
    <text evidence="2">The sequence shown here is derived from an EMBL/GenBank/DDBJ whole genome shotgun (WGS) entry which is preliminary data.</text>
</comment>
<feature type="transmembrane region" description="Helical" evidence="1">
    <location>
        <begin position="6"/>
        <end position="25"/>
    </location>
</feature>
<keyword evidence="3" id="KW-1185">Reference proteome</keyword>
<evidence type="ECO:0000313" key="2">
    <source>
        <dbReference type="EMBL" id="MBP2475596.1"/>
    </source>
</evidence>
<organism evidence="2 3">
    <name type="scientific">Crossiella equi</name>
    <dbReference type="NCBI Taxonomy" id="130796"/>
    <lineage>
        <taxon>Bacteria</taxon>
        <taxon>Bacillati</taxon>
        <taxon>Actinomycetota</taxon>
        <taxon>Actinomycetes</taxon>
        <taxon>Pseudonocardiales</taxon>
        <taxon>Pseudonocardiaceae</taxon>
        <taxon>Crossiella</taxon>
    </lineage>
</organism>
<evidence type="ECO:0000256" key="1">
    <source>
        <dbReference type="SAM" id="Phobius"/>
    </source>
</evidence>
<gene>
    <name evidence="2" type="ORF">JOF53_004468</name>
</gene>
<name>A0ABS5AGW9_9PSEU</name>
<feature type="transmembrane region" description="Helical" evidence="1">
    <location>
        <begin position="37"/>
        <end position="57"/>
    </location>
</feature>